<evidence type="ECO:0000256" key="6">
    <source>
        <dbReference type="SAM" id="Phobius"/>
    </source>
</evidence>
<evidence type="ECO:0000256" key="2">
    <source>
        <dbReference type="ARBA" id="ARBA00022692"/>
    </source>
</evidence>
<keyword evidence="3 6" id="KW-1133">Transmembrane helix</keyword>
<sequence length="139" mass="15548">MSKKMSSGMDHKGGHPKGPAAKPKEFKKTLLRLTGYLKPRKFQLIIVLIAAIGSTVFNVISPKLLGDATSSLFDSFTNGTDVQFDVISRIFFTACRAVRRCFPFFHSFSNMSWLVSLNRPLLNYGRKQMTSSHVSPSLF</sequence>
<proteinExistence type="predicted"/>
<dbReference type="GO" id="GO:0005524">
    <property type="term" value="F:ATP binding"/>
    <property type="evidence" value="ECO:0007669"/>
    <property type="project" value="InterPro"/>
</dbReference>
<feature type="transmembrane region" description="Helical" evidence="6">
    <location>
        <begin position="42"/>
        <end position="60"/>
    </location>
</feature>
<organism evidence="7 8">
    <name type="scientific">Bacillus safensis</name>
    <dbReference type="NCBI Taxonomy" id="561879"/>
    <lineage>
        <taxon>Bacteria</taxon>
        <taxon>Bacillati</taxon>
        <taxon>Bacillota</taxon>
        <taxon>Bacilli</taxon>
        <taxon>Bacillales</taxon>
        <taxon>Bacillaceae</taxon>
        <taxon>Bacillus</taxon>
    </lineage>
</organism>
<accession>A0A5S9M908</accession>
<feature type="region of interest" description="Disordered" evidence="5">
    <location>
        <begin position="1"/>
        <end position="22"/>
    </location>
</feature>
<dbReference type="GO" id="GO:0005886">
    <property type="term" value="C:plasma membrane"/>
    <property type="evidence" value="ECO:0007669"/>
    <property type="project" value="UniProtKB-SubCell"/>
</dbReference>
<dbReference type="Gene3D" id="1.20.1560.10">
    <property type="entry name" value="ABC transporter type 1, transmembrane domain"/>
    <property type="match status" value="1"/>
</dbReference>
<dbReference type="SUPFAM" id="SSF90123">
    <property type="entry name" value="ABC transporter transmembrane region"/>
    <property type="match status" value="1"/>
</dbReference>
<evidence type="ECO:0000256" key="1">
    <source>
        <dbReference type="ARBA" id="ARBA00004651"/>
    </source>
</evidence>
<evidence type="ECO:0000256" key="3">
    <source>
        <dbReference type="ARBA" id="ARBA00022989"/>
    </source>
</evidence>
<dbReference type="Proteomes" id="UP000464658">
    <property type="component" value="Chromosome"/>
</dbReference>
<dbReference type="AlphaFoldDB" id="A0A5S9M908"/>
<comment type="subcellular location">
    <subcellularLocation>
        <location evidence="1">Cell membrane</location>
        <topology evidence="1">Multi-pass membrane protein</topology>
    </subcellularLocation>
</comment>
<evidence type="ECO:0000256" key="4">
    <source>
        <dbReference type="ARBA" id="ARBA00023136"/>
    </source>
</evidence>
<keyword evidence="4 6" id="KW-0472">Membrane</keyword>
<evidence type="ECO:0000256" key="5">
    <source>
        <dbReference type="SAM" id="MobiDB-lite"/>
    </source>
</evidence>
<evidence type="ECO:0000313" key="8">
    <source>
        <dbReference type="Proteomes" id="UP000464658"/>
    </source>
</evidence>
<protein>
    <submittedName>
        <fullName evidence="7">Uncharacterized protein</fullName>
    </submittedName>
</protein>
<name>A0A5S9M908_BACIA</name>
<gene>
    <name evidence="7" type="ORF">BsIDN1_36150</name>
</gene>
<dbReference type="InterPro" id="IPR036640">
    <property type="entry name" value="ABC1_TM_sf"/>
</dbReference>
<reference evidence="7 8" key="1">
    <citation type="submission" date="2019-12" db="EMBL/GenBank/DDBJ databases">
        <title>Full genome sequence of a Bacillus safensis strain isolated from commercially available natto in Indonesia.</title>
        <authorList>
            <person name="Yoshida M."/>
            <person name="Uomi M."/>
            <person name="Waturangi D."/>
            <person name="Ekaputri J.J."/>
            <person name="Setiamarga D.H.E."/>
        </authorList>
    </citation>
    <scope>NUCLEOTIDE SEQUENCE [LARGE SCALE GENOMIC DNA]</scope>
    <source>
        <strain evidence="7 8">IDN1</strain>
    </source>
</reference>
<evidence type="ECO:0000313" key="7">
    <source>
        <dbReference type="EMBL" id="BBP89997.1"/>
    </source>
</evidence>
<keyword evidence="2 6" id="KW-0812">Transmembrane</keyword>
<dbReference type="EMBL" id="AP021906">
    <property type="protein sequence ID" value="BBP89997.1"/>
    <property type="molecule type" value="Genomic_DNA"/>
</dbReference>